<dbReference type="InterPro" id="IPR017946">
    <property type="entry name" value="PLC-like_Pdiesterase_TIM-brl"/>
</dbReference>
<keyword evidence="2" id="KW-0812">Transmembrane</keyword>
<feature type="domain" description="Phosphatidylinositol-specific phospholipase C X" evidence="3">
    <location>
        <begin position="38"/>
        <end position="179"/>
    </location>
</feature>
<dbReference type="InterPro" id="IPR000909">
    <property type="entry name" value="PLipase_C_PInositol-sp_X_dom"/>
</dbReference>
<feature type="transmembrane region" description="Helical" evidence="2">
    <location>
        <begin position="341"/>
        <end position="359"/>
    </location>
</feature>
<dbReference type="GO" id="GO:0008081">
    <property type="term" value="F:phosphoric diester hydrolase activity"/>
    <property type="evidence" value="ECO:0007669"/>
    <property type="project" value="InterPro"/>
</dbReference>
<dbReference type="AlphaFoldDB" id="A0AAV9PE46"/>
<dbReference type="GO" id="GO:0006629">
    <property type="term" value="P:lipid metabolic process"/>
    <property type="evidence" value="ECO:0007669"/>
    <property type="project" value="InterPro"/>
</dbReference>
<protein>
    <recommendedName>
        <fullName evidence="3">Phosphatidylinositol-specific phospholipase C X domain-containing protein</fullName>
    </recommendedName>
</protein>
<dbReference type="Proteomes" id="UP001337655">
    <property type="component" value="Unassembled WGS sequence"/>
</dbReference>
<feature type="compositionally biased region" description="Polar residues" evidence="1">
    <location>
        <begin position="8"/>
        <end position="17"/>
    </location>
</feature>
<dbReference type="EMBL" id="JAVRRT010000007">
    <property type="protein sequence ID" value="KAK5170507.1"/>
    <property type="molecule type" value="Genomic_DNA"/>
</dbReference>
<dbReference type="CDD" id="cd08586">
    <property type="entry name" value="PI-PLCc_BcPLC_like"/>
    <property type="match status" value="1"/>
</dbReference>
<evidence type="ECO:0000313" key="5">
    <source>
        <dbReference type="Proteomes" id="UP001337655"/>
    </source>
</evidence>
<keyword evidence="2" id="KW-0472">Membrane</keyword>
<reference evidence="4 5" key="1">
    <citation type="submission" date="2023-08" db="EMBL/GenBank/DDBJ databases">
        <title>Black Yeasts Isolated from many extreme environments.</title>
        <authorList>
            <person name="Coleine C."/>
            <person name="Stajich J.E."/>
            <person name="Selbmann L."/>
        </authorList>
    </citation>
    <scope>NUCLEOTIDE SEQUENCE [LARGE SCALE GENOMIC DNA]</scope>
    <source>
        <strain evidence="4 5">CCFEE 5935</strain>
    </source>
</reference>
<name>A0AAV9PE46_9PEZI</name>
<dbReference type="GeneID" id="89926439"/>
<dbReference type="PROSITE" id="PS50007">
    <property type="entry name" value="PIPLC_X_DOMAIN"/>
    <property type="match status" value="1"/>
</dbReference>
<gene>
    <name evidence="4" type="ORF">LTR77_005095</name>
</gene>
<keyword evidence="5" id="KW-1185">Reference proteome</keyword>
<comment type="caution">
    <text evidence="4">The sequence shown here is derived from an EMBL/GenBank/DDBJ whole genome shotgun (WGS) entry which is preliminary data.</text>
</comment>
<dbReference type="Gene3D" id="3.20.20.190">
    <property type="entry name" value="Phosphatidylinositol (PI) phosphodiesterase"/>
    <property type="match status" value="1"/>
</dbReference>
<proteinExistence type="predicted"/>
<dbReference type="SMART" id="SM00148">
    <property type="entry name" value="PLCXc"/>
    <property type="match status" value="1"/>
</dbReference>
<evidence type="ECO:0000256" key="1">
    <source>
        <dbReference type="SAM" id="MobiDB-lite"/>
    </source>
</evidence>
<evidence type="ECO:0000256" key="2">
    <source>
        <dbReference type="SAM" id="Phobius"/>
    </source>
</evidence>
<organism evidence="4 5">
    <name type="scientific">Saxophila tyrrhenica</name>
    <dbReference type="NCBI Taxonomy" id="1690608"/>
    <lineage>
        <taxon>Eukaryota</taxon>
        <taxon>Fungi</taxon>
        <taxon>Dikarya</taxon>
        <taxon>Ascomycota</taxon>
        <taxon>Pezizomycotina</taxon>
        <taxon>Dothideomycetes</taxon>
        <taxon>Dothideomycetidae</taxon>
        <taxon>Mycosphaerellales</taxon>
        <taxon>Extremaceae</taxon>
        <taxon>Saxophila</taxon>
    </lineage>
</organism>
<dbReference type="PANTHER" id="PTHR13593:SF113">
    <property type="entry name" value="SI:DKEY-266F7.9"/>
    <property type="match status" value="1"/>
</dbReference>
<evidence type="ECO:0000259" key="3">
    <source>
        <dbReference type="SMART" id="SM00148"/>
    </source>
</evidence>
<dbReference type="Pfam" id="PF00388">
    <property type="entry name" value="PI-PLC-X"/>
    <property type="match status" value="1"/>
</dbReference>
<keyword evidence="2" id="KW-1133">Transmembrane helix</keyword>
<dbReference type="PANTHER" id="PTHR13593">
    <property type="match status" value="1"/>
</dbReference>
<dbReference type="SUPFAM" id="SSF51695">
    <property type="entry name" value="PLC-like phosphodiesterases"/>
    <property type="match status" value="1"/>
</dbReference>
<evidence type="ECO:0000313" key="4">
    <source>
        <dbReference type="EMBL" id="KAK5170507.1"/>
    </source>
</evidence>
<dbReference type="InterPro" id="IPR051057">
    <property type="entry name" value="PI-PLC_domain"/>
</dbReference>
<accession>A0AAV9PE46</accession>
<dbReference type="RefSeq" id="XP_064659705.1">
    <property type="nucleotide sequence ID" value="XM_064802344.1"/>
</dbReference>
<sequence>MDADLEKSAQSSTTSGHNRLHTSKKRPLDTTKWMASIDDETLLSNLTIPGTHDSAAYTKTWAPFVQTQTLPIRAQLRSGIRYFDLRCTLRNNVLEMCHGIRYLNLTLASVLQTIYTFLSNHPSEALVVQIKQDRRSQNSSVSFAEAVIELLTHQSSHWRTANTPTILGELRGRIQLFRRFNITEPGAAYGIDVTEWQDNPTRPFTIYTSHSTRLTIQDHYSFPSGATLPDLIRKKGGAISELLTMASKDPDPWHWYVNFTSAYELSLRYQIPPRPIAAGGWWGFRWEEGVNVRLRGWLEQKRRGRFGIVAMDFPEVDGGELVEALVKTNFRRDERLDRERMRWLVMGVVVLLYVFWILWRGFGWWMSGGPRAASGVDRDGLDAPVQSSVAVDFVS</sequence>
<feature type="region of interest" description="Disordered" evidence="1">
    <location>
        <begin position="1"/>
        <end position="26"/>
    </location>
</feature>